<gene>
    <name evidence="2" type="ORF">ACFQ4E_19255</name>
</gene>
<comment type="caution">
    <text evidence="2">The sequence shown here is derived from an EMBL/GenBank/DDBJ whole genome shotgun (WGS) entry which is preliminary data.</text>
</comment>
<sequence>MSRTADPLRLFEPRVIGTLLAFVGLCGTLFVLIAGWVGGLEAVVRAGPDLAAMMPSTAVALAALFAVHALFGRSGRPPKVTLIGLLMTAAFLPVINLIMLAVGASGLEASFAPVRDTDRMAAGTAILTLVACAATASLFLGSAARQGWTLALSTLGLSTSVAILIAHPFTPGSHYALPGCAEMSIFTAVALLTLFATLLVRLWERNED</sequence>
<organism evidence="2 3">
    <name type="scientific">Litorisediminicola beolgyonensis</name>
    <dbReference type="NCBI Taxonomy" id="1173614"/>
    <lineage>
        <taxon>Bacteria</taxon>
        <taxon>Pseudomonadati</taxon>
        <taxon>Pseudomonadota</taxon>
        <taxon>Alphaproteobacteria</taxon>
        <taxon>Rhodobacterales</taxon>
        <taxon>Paracoccaceae</taxon>
        <taxon>Litorisediminicola</taxon>
    </lineage>
</organism>
<evidence type="ECO:0000256" key="1">
    <source>
        <dbReference type="SAM" id="Phobius"/>
    </source>
</evidence>
<name>A0ABW3ZN58_9RHOB</name>
<feature type="transmembrane region" description="Helical" evidence="1">
    <location>
        <begin position="15"/>
        <end position="38"/>
    </location>
</feature>
<protein>
    <recommendedName>
        <fullName evidence="4">DUF1109 domain-containing protein</fullName>
    </recommendedName>
</protein>
<feature type="transmembrane region" description="Helical" evidence="1">
    <location>
        <begin position="83"/>
        <end position="107"/>
    </location>
</feature>
<reference evidence="3" key="1">
    <citation type="journal article" date="2019" name="Int. J. Syst. Evol. Microbiol.">
        <title>The Global Catalogue of Microorganisms (GCM) 10K type strain sequencing project: providing services to taxonomists for standard genome sequencing and annotation.</title>
        <authorList>
            <consortium name="The Broad Institute Genomics Platform"/>
            <consortium name="The Broad Institute Genome Sequencing Center for Infectious Disease"/>
            <person name="Wu L."/>
            <person name="Ma J."/>
        </authorList>
    </citation>
    <scope>NUCLEOTIDE SEQUENCE [LARGE SCALE GENOMIC DNA]</scope>
    <source>
        <strain evidence="3">CCUG 62953</strain>
    </source>
</reference>
<keyword evidence="1" id="KW-0812">Transmembrane</keyword>
<feature type="transmembrane region" description="Helical" evidence="1">
    <location>
        <begin position="50"/>
        <end position="71"/>
    </location>
</feature>
<keyword evidence="3" id="KW-1185">Reference proteome</keyword>
<dbReference type="RefSeq" id="WP_386806156.1">
    <property type="nucleotide sequence ID" value="NZ_JBHTMU010000056.1"/>
</dbReference>
<evidence type="ECO:0000313" key="3">
    <source>
        <dbReference type="Proteomes" id="UP001597135"/>
    </source>
</evidence>
<keyword evidence="1" id="KW-1133">Transmembrane helix</keyword>
<feature type="transmembrane region" description="Helical" evidence="1">
    <location>
        <begin position="119"/>
        <end position="141"/>
    </location>
</feature>
<feature type="transmembrane region" description="Helical" evidence="1">
    <location>
        <begin position="148"/>
        <end position="169"/>
    </location>
</feature>
<proteinExistence type="predicted"/>
<feature type="transmembrane region" description="Helical" evidence="1">
    <location>
        <begin position="175"/>
        <end position="200"/>
    </location>
</feature>
<evidence type="ECO:0008006" key="4">
    <source>
        <dbReference type="Google" id="ProtNLM"/>
    </source>
</evidence>
<evidence type="ECO:0000313" key="2">
    <source>
        <dbReference type="EMBL" id="MFD1344577.1"/>
    </source>
</evidence>
<dbReference type="Proteomes" id="UP001597135">
    <property type="component" value="Unassembled WGS sequence"/>
</dbReference>
<dbReference type="EMBL" id="JBHTMU010000056">
    <property type="protein sequence ID" value="MFD1344577.1"/>
    <property type="molecule type" value="Genomic_DNA"/>
</dbReference>
<accession>A0ABW3ZN58</accession>
<keyword evidence="1" id="KW-0472">Membrane</keyword>